<dbReference type="SUPFAM" id="SSF55729">
    <property type="entry name" value="Acyl-CoA N-acyltransferases (Nat)"/>
    <property type="match status" value="1"/>
</dbReference>
<evidence type="ECO:0000313" key="1">
    <source>
        <dbReference type="EMBL" id="SPT99501.1"/>
    </source>
</evidence>
<dbReference type="PANTHER" id="PTHR43415">
    <property type="entry name" value="SPERMIDINE N(1)-ACETYLTRANSFERASE"/>
    <property type="match status" value="1"/>
</dbReference>
<sequence length="195" mass="23316">MGRTELFNIVYEGSNNYMKWITIEEEHLQQILDWRTSEEITRFMYTDIEYSLENQKKWLNTIRADQNGYYWLMEYRGDIIGYISITEIDWKHKRGAWNFYIGNMKYAMLAGFLGAYMYNYAFTELGLEKLIGEVMGSNEGVQKLHLKQGASKVGVYERHICKNGEWHDVHVFEMTKARWQRVGNKFKKYIPEVRS</sequence>
<dbReference type="Pfam" id="PF13420">
    <property type="entry name" value="Acetyltransf_4"/>
    <property type="match status" value="1"/>
</dbReference>
<dbReference type="NCBIfam" id="TIGR03585">
    <property type="entry name" value="PseH"/>
    <property type="match status" value="1"/>
</dbReference>
<dbReference type="Proteomes" id="UP000251431">
    <property type="component" value="Unassembled WGS sequence"/>
</dbReference>
<dbReference type="GO" id="GO:0016740">
    <property type="term" value="F:transferase activity"/>
    <property type="evidence" value="ECO:0007669"/>
    <property type="project" value="UniProtKB-KW"/>
</dbReference>
<protein>
    <submittedName>
        <fullName evidence="1">Pseudaminic acid biosynthesis N-acetyl transferase</fullName>
    </submittedName>
</protein>
<evidence type="ECO:0000313" key="2">
    <source>
        <dbReference type="Proteomes" id="UP000251431"/>
    </source>
</evidence>
<reference evidence="1 2" key="1">
    <citation type="submission" date="2018-06" db="EMBL/GenBank/DDBJ databases">
        <authorList>
            <consortium name="Pathogen Informatics"/>
            <person name="Doyle S."/>
        </authorList>
    </citation>
    <scope>NUCLEOTIDE SEQUENCE [LARGE SCALE GENOMIC DNA]</scope>
    <source>
        <strain evidence="1 2">NCTC7582</strain>
    </source>
</reference>
<gene>
    <name evidence="1" type="primary">pseH</name>
    <name evidence="1" type="ORF">NCTC7582_02374</name>
</gene>
<dbReference type="EMBL" id="UAQE01000001">
    <property type="protein sequence ID" value="SPT99501.1"/>
    <property type="molecule type" value="Genomic_DNA"/>
</dbReference>
<organism evidence="1 2">
    <name type="scientific">Lysinibacillus capsici</name>
    <dbReference type="NCBI Taxonomy" id="2115968"/>
    <lineage>
        <taxon>Bacteria</taxon>
        <taxon>Bacillati</taxon>
        <taxon>Bacillota</taxon>
        <taxon>Bacilli</taxon>
        <taxon>Bacillales</taxon>
        <taxon>Bacillaceae</taxon>
        <taxon>Lysinibacillus</taxon>
    </lineage>
</organism>
<dbReference type="InterPro" id="IPR020036">
    <property type="entry name" value="PseH"/>
</dbReference>
<keyword evidence="1" id="KW-0808">Transferase</keyword>
<dbReference type="Gene3D" id="3.40.630.30">
    <property type="match status" value="1"/>
</dbReference>
<accession>A0A2X0ZAC0</accession>
<dbReference type="PANTHER" id="PTHR43415:SF3">
    <property type="entry name" value="GNAT-FAMILY ACETYLTRANSFERASE"/>
    <property type="match status" value="1"/>
</dbReference>
<dbReference type="AlphaFoldDB" id="A0A2X0ZAC0"/>
<proteinExistence type="predicted"/>
<name>A0A2X0ZAC0_9BACI</name>
<dbReference type="InterPro" id="IPR016181">
    <property type="entry name" value="Acyl_CoA_acyltransferase"/>
</dbReference>